<dbReference type="PANTHER" id="PTHR43033">
    <property type="entry name" value="TRNA(ILE)-LYSIDINE SYNTHASE-RELATED"/>
    <property type="match status" value="1"/>
</dbReference>
<evidence type="ECO:0000313" key="10">
    <source>
        <dbReference type="EMBL" id="SHI84144.1"/>
    </source>
</evidence>
<evidence type="ECO:0000256" key="1">
    <source>
        <dbReference type="ARBA" id="ARBA00004496"/>
    </source>
</evidence>
<evidence type="ECO:0000256" key="7">
    <source>
        <dbReference type="ARBA" id="ARBA00048539"/>
    </source>
</evidence>
<proteinExistence type="inferred from homology"/>
<comment type="domain">
    <text evidence="8">The N-terminal region contains the highly conserved SGGXDS motif, predicted to be a P-loop motif involved in ATP binding.</text>
</comment>
<dbReference type="EMBL" id="FQYK01000004">
    <property type="protein sequence ID" value="SHI84144.1"/>
    <property type="molecule type" value="Genomic_DNA"/>
</dbReference>
<dbReference type="HAMAP" id="MF_01161">
    <property type="entry name" value="tRNA_Ile_lys_synt"/>
    <property type="match status" value="1"/>
</dbReference>
<keyword evidence="3 8" id="KW-0436">Ligase</keyword>
<evidence type="ECO:0000256" key="2">
    <source>
        <dbReference type="ARBA" id="ARBA00022490"/>
    </source>
</evidence>
<dbReference type="GO" id="GO:0005524">
    <property type="term" value="F:ATP binding"/>
    <property type="evidence" value="ECO:0007669"/>
    <property type="project" value="UniProtKB-UniRule"/>
</dbReference>
<dbReference type="AlphaFoldDB" id="A0A1M6EF98"/>
<dbReference type="InterPro" id="IPR011063">
    <property type="entry name" value="TilS/TtcA_N"/>
</dbReference>
<dbReference type="InterPro" id="IPR014729">
    <property type="entry name" value="Rossmann-like_a/b/a_fold"/>
</dbReference>
<evidence type="ECO:0000256" key="4">
    <source>
        <dbReference type="ARBA" id="ARBA00022694"/>
    </source>
</evidence>
<keyword evidence="2 8" id="KW-0963">Cytoplasm</keyword>
<dbReference type="SUPFAM" id="SSF56037">
    <property type="entry name" value="PheT/TilS domain"/>
    <property type="match status" value="1"/>
</dbReference>
<sequence length="454" mass="52718">MNYQESELYNSQSCIFEGMLQDLKKRIETRLDFLNHSKLLIAISGGIDSVVLTFLCKQIKLNISLAHCNFNLRGNESDTDEDFVLELAEDLDLEVFVQRFDTEAYAKDNKRSIQMAARELRYNWFEELAAQLKFDYILTAHHADDNLETFLINFTRGTGLEGLTGIPEVNGKFVRPLLSFSSADINVYAKENNIKWRDDSSNASTKYLRNKLRHEVIPILKEINPSLLNSFQSTLNNLNETALIVQESIDKFLNEAIESIDDNVVKFKISAFKNLEHQRPYLYESFKEFGFTQWDDILNLLDAETGKQVFSTTYRLIKNRDHLLLSKIESEDFNEIEILESDTKIETPLGILFFDEAEAVLDQCSNTIFIDKEKLQFPLKVRKKQEGDYFYPLGMTGNKKLSKYFKDEKFSLLDKENTWLLCSRGEVVWVIGKRADNRFKVTENTNQILKIELK</sequence>
<dbReference type="EC" id="6.3.4.19" evidence="8"/>
<dbReference type="PANTHER" id="PTHR43033:SF1">
    <property type="entry name" value="TRNA(ILE)-LYSIDINE SYNTHASE-RELATED"/>
    <property type="match status" value="1"/>
</dbReference>
<dbReference type="InterPro" id="IPR012796">
    <property type="entry name" value="Lysidine-tRNA-synth_C"/>
</dbReference>
<dbReference type="InterPro" id="IPR012094">
    <property type="entry name" value="tRNA_Ile_lys_synt"/>
</dbReference>
<evidence type="ECO:0000256" key="5">
    <source>
        <dbReference type="ARBA" id="ARBA00022741"/>
    </source>
</evidence>
<dbReference type="NCBIfam" id="TIGR02433">
    <property type="entry name" value="lysidine_TilS_C"/>
    <property type="match status" value="1"/>
</dbReference>
<dbReference type="GO" id="GO:0032267">
    <property type="term" value="F:tRNA(Ile)-lysidine synthase activity"/>
    <property type="evidence" value="ECO:0007669"/>
    <property type="project" value="UniProtKB-EC"/>
</dbReference>
<dbReference type="InterPro" id="IPR012795">
    <property type="entry name" value="tRNA_Ile_lys_synt_N"/>
</dbReference>
<keyword evidence="11" id="KW-1185">Reference proteome</keyword>
<evidence type="ECO:0000313" key="11">
    <source>
        <dbReference type="Proteomes" id="UP000184396"/>
    </source>
</evidence>
<protein>
    <recommendedName>
        <fullName evidence="8">tRNA(Ile)-lysidine synthase</fullName>
        <ecNumber evidence="8">6.3.4.19</ecNumber>
    </recommendedName>
    <alternativeName>
        <fullName evidence="8">tRNA(Ile)-2-lysyl-cytidine synthase</fullName>
    </alternativeName>
    <alternativeName>
        <fullName evidence="8">tRNA(Ile)-lysidine synthetase</fullName>
    </alternativeName>
</protein>
<gene>
    <name evidence="8" type="primary">tilS</name>
    <name evidence="10" type="ORF">SAMN05216261_1949</name>
</gene>
<dbReference type="NCBIfam" id="TIGR02432">
    <property type="entry name" value="lysidine_TilS_N"/>
    <property type="match status" value="1"/>
</dbReference>
<feature type="binding site" evidence="8">
    <location>
        <begin position="44"/>
        <end position="49"/>
    </location>
    <ligand>
        <name>ATP</name>
        <dbReference type="ChEBI" id="CHEBI:30616"/>
    </ligand>
</feature>
<keyword evidence="5 8" id="KW-0547">Nucleotide-binding</keyword>
<organism evidence="10 11">
    <name type="scientific">Algibacter luteus</name>
    <dbReference type="NCBI Taxonomy" id="1178825"/>
    <lineage>
        <taxon>Bacteria</taxon>
        <taxon>Pseudomonadati</taxon>
        <taxon>Bacteroidota</taxon>
        <taxon>Flavobacteriia</taxon>
        <taxon>Flavobacteriales</taxon>
        <taxon>Flavobacteriaceae</taxon>
        <taxon>Algibacter</taxon>
    </lineage>
</organism>
<evidence type="ECO:0000256" key="6">
    <source>
        <dbReference type="ARBA" id="ARBA00022840"/>
    </source>
</evidence>
<dbReference type="SMART" id="SM00977">
    <property type="entry name" value="TilS_C"/>
    <property type="match status" value="1"/>
</dbReference>
<dbReference type="Gene3D" id="3.40.50.620">
    <property type="entry name" value="HUPs"/>
    <property type="match status" value="1"/>
</dbReference>
<comment type="similarity">
    <text evidence="8">Belongs to the tRNA(Ile)-lysidine synthase family.</text>
</comment>
<keyword evidence="4 8" id="KW-0819">tRNA processing</keyword>
<dbReference type="CDD" id="cd01992">
    <property type="entry name" value="TilS_N"/>
    <property type="match status" value="1"/>
</dbReference>
<comment type="function">
    <text evidence="8">Ligates lysine onto the cytidine present at position 34 of the AUA codon-specific tRNA(Ile) that contains the anticodon CAU, in an ATP-dependent manner. Cytidine is converted to lysidine, thus changing the amino acid specificity of the tRNA from methionine to isoleucine.</text>
</comment>
<feature type="domain" description="Lysidine-tRNA(Ile) synthetase C-terminal" evidence="9">
    <location>
        <begin position="379"/>
        <end position="451"/>
    </location>
</feature>
<evidence type="ECO:0000256" key="8">
    <source>
        <dbReference type="HAMAP-Rule" id="MF_01161"/>
    </source>
</evidence>
<dbReference type="Proteomes" id="UP000184396">
    <property type="component" value="Unassembled WGS sequence"/>
</dbReference>
<evidence type="ECO:0000256" key="3">
    <source>
        <dbReference type="ARBA" id="ARBA00022598"/>
    </source>
</evidence>
<evidence type="ECO:0000259" key="9">
    <source>
        <dbReference type="SMART" id="SM00977"/>
    </source>
</evidence>
<dbReference type="GO" id="GO:0006400">
    <property type="term" value="P:tRNA modification"/>
    <property type="evidence" value="ECO:0007669"/>
    <property type="project" value="UniProtKB-UniRule"/>
</dbReference>
<accession>A0A1M6EF98</accession>
<keyword evidence="6 8" id="KW-0067">ATP-binding</keyword>
<dbReference type="STRING" id="1178825.SAMN05216261_1949"/>
<reference evidence="10 11" key="1">
    <citation type="submission" date="2016-11" db="EMBL/GenBank/DDBJ databases">
        <authorList>
            <person name="Jaros S."/>
            <person name="Januszkiewicz K."/>
            <person name="Wedrychowicz H."/>
        </authorList>
    </citation>
    <scope>NUCLEOTIDE SEQUENCE [LARGE SCALE GENOMIC DNA]</scope>
    <source>
        <strain evidence="10 11">CGMCC 1.12213</strain>
    </source>
</reference>
<dbReference type="GO" id="GO:0005737">
    <property type="term" value="C:cytoplasm"/>
    <property type="evidence" value="ECO:0007669"/>
    <property type="project" value="UniProtKB-SubCell"/>
</dbReference>
<dbReference type="Pfam" id="PF11734">
    <property type="entry name" value="TilS_C"/>
    <property type="match status" value="1"/>
</dbReference>
<name>A0A1M6EF98_9FLAO</name>
<comment type="catalytic activity">
    <reaction evidence="7 8">
        <text>cytidine(34) in tRNA(Ile2) + L-lysine + ATP = lysidine(34) in tRNA(Ile2) + AMP + diphosphate + H(+)</text>
        <dbReference type="Rhea" id="RHEA:43744"/>
        <dbReference type="Rhea" id="RHEA-COMP:10625"/>
        <dbReference type="Rhea" id="RHEA-COMP:10670"/>
        <dbReference type="ChEBI" id="CHEBI:15378"/>
        <dbReference type="ChEBI" id="CHEBI:30616"/>
        <dbReference type="ChEBI" id="CHEBI:32551"/>
        <dbReference type="ChEBI" id="CHEBI:33019"/>
        <dbReference type="ChEBI" id="CHEBI:82748"/>
        <dbReference type="ChEBI" id="CHEBI:83665"/>
        <dbReference type="ChEBI" id="CHEBI:456215"/>
        <dbReference type="EC" id="6.3.4.19"/>
    </reaction>
</comment>
<dbReference type="SUPFAM" id="SSF52402">
    <property type="entry name" value="Adenine nucleotide alpha hydrolases-like"/>
    <property type="match status" value="1"/>
</dbReference>
<dbReference type="eggNOG" id="COG0037">
    <property type="taxonomic scope" value="Bacteria"/>
</dbReference>
<dbReference type="Pfam" id="PF01171">
    <property type="entry name" value="ATP_bind_3"/>
    <property type="match status" value="1"/>
</dbReference>
<comment type="subcellular location">
    <subcellularLocation>
        <location evidence="1 8">Cytoplasm</location>
    </subcellularLocation>
</comment>